<gene>
    <name evidence="2" type="ORF">ARMSODRAFT_1016586</name>
</gene>
<accession>A0A2H3C620</accession>
<dbReference type="EMBL" id="KZ293423">
    <property type="protein sequence ID" value="PBK71573.1"/>
    <property type="molecule type" value="Genomic_DNA"/>
</dbReference>
<organism evidence="2 3">
    <name type="scientific">Armillaria solidipes</name>
    <dbReference type="NCBI Taxonomy" id="1076256"/>
    <lineage>
        <taxon>Eukaryota</taxon>
        <taxon>Fungi</taxon>
        <taxon>Dikarya</taxon>
        <taxon>Basidiomycota</taxon>
        <taxon>Agaricomycotina</taxon>
        <taxon>Agaricomycetes</taxon>
        <taxon>Agaricomycetidae</taxon>
        <taxon>Agaricales</taxon>
        <taxon>Marasmiineae</taxon>
        <taxon>Physalacriaceae</taxon>
        <taxon>Armillaria</taxon>
    </lineage>
</organism>
<protein>
    <submittedName>
        <fullName evidence="2">Uncharacterized protein</fullName>
    </submittedName>
</protein>
<evidence type="ECO:0000313" key="2">
    <source>
        <dbReference type="EMBL" id="PBK71573.1"/>
    </source>
</evidence>
<dbReference type="AlphaFoldDB" id="A0A2H3C620"/>
<keyword evidence="1" id="KW-0472">Membrane</keyword>
<keyword evidence="3" id="KW-1185">Reference proteome</keyword>
<keyword evidence="1" id="KW-1133">Transmembrane helix</keyword>
<evidence type="ECO:0000313" key="3">
    <source>
        <dbReference type="Proteomes" id="UP000218334"/>
    </source>
</evidence>
<feature type="transmembrane region" description="Helical" evidence="1">
    <location>
        <begin position="13"/>
        <end position="32"/>
    </location>
</feature>
<evidence type="ECO:0000256" key="1">
    <source>
        <dbReference type="SAM" id="Phobius"/>
    </source>
</evidence>
<sequence>MLVLGGSSSSGNVGGYITVVLVLKSVAVVAIFSRRDRDRHYSHSPALPSITSPSSTLHSSLLPKYNHSLHKQTAFSTTPAVVVAVVEFPQHFPAHGSLALFAIKADLRVGGSGQVGGHTDRHTVDILAGDGVQPPSRAYALQGRLGSQISELANHIKKNLKYISPRESWPSHYFLPVSLFTLDYICLVVSARALNALAEPPEYRFFIPTLDVIASDDMTFSTN</sequence>
<name>A0A2H3C620_9AGAR</name>
<reference evidence="3" key="1">
    <citation type="journal article" date="2017" name="Nat. Ecol. Evol.">
        <title>Genome expansion and lineage-specific genetic innovations in the forest pathogenic fungi Armillaria.</title>
        <authorList>
            <person name="Sipos G."/>
            <person name="Prasanna A.N."/>
            <person name="Walter M.C."/>
            <person name="O'Connor E."/>
            <person name="Balint B."/>
            <person name="Krizsan K."/>
            <person name="Kiss B."/>
            <person name="Hess J."/>
            <person name="Varga T."/>
            <person name="Slot J."/>
            <person name="Riley R."/>
            <person name="Boka B."/>
            <person name="Rigling D."/>
            <person name="Barry K."/>
            <person name="Lee J."/>
            <person name="Mihaltcheva S."/>
            <person name="LaButti K."/>
            <person name="Lipzen A."/>
            <person name="Waldron R."/>
            <person name="Moloney N.M."/>
            <person name="Sperisen C."/>
            <person name="Kredics L."/>
            <person name="Vagvoelgyi C."/>
            <person name="Patrignani A."/>
            <person name="Fitzpatrick D."/>
            <person name="Nagy I."/>
            <person name="Doyle S."/>
            <person name="Anderson J.B."/>
            <person name="Grigoriev I.V."/>
            <person name="Gueldener U."/>
            <person name="Muensterkoetter M."/>
            <person name="Nagy L.G."/>
        </authorList>
    </citation>
    <scope>NUCLEOTIDE SEQUENCE [LARGE SCALE GENOMIC DNA]</scope>
    <source>
        <strain evidence="3">28-4</strain>
    </source>
</reference>
<proteinExistence type="predicted"/>
<keyword evidence="1" id="KW-0812">Transmembrane</keyword>
<dbReference type="Proteomes" id="UP000218334">
    <property type="component" value="Unassembled WGS sequence"/>
</dbReference>